<sequence length="108" mass="11764">MTKPRIAGLRRLWAECRKKPRHGRLRGAVEAYADGELTGAHRTRVAAHVAGCRACSGSLQTLRLIKASLRGGPGRMPASSRPWRSRRDGDLVGRVKADDTAEHGPSSR</sequence>
<gene>
    <name evidence="5" type="ORF">ACFPM3_05410</name>
</gene>
<evidence type="ECO:0000313" key="6">
    <source>
        <dbReference type="Proteomes" id="UP001595829"/>
    </source>
</evidence>
<dbReference type="EMBL" id="JBHSJD010000002">
    <property type="protein sequence ID" value="MFC5021590.1"/>
    <property type="molecule type" value="Genomic_DNA"/>
</dbReference>
<accession>A0ABV9XBF9</accession>
<comment type="caution">
    <text evidence="5">The sequence shown here is derived from an EMBL/GenBank/DDBJ whole genome shotgun (WGS) entry which is preliminary data.</text>
</comment>
<dbReference type="InterPro" id="IPR041916">
    <property type="entry name" value="Anti_sigma_zinc_sf"/>
</dbReference>
<proteinExistence type="predicted"/>
<keyword evidence="1" id="KW-0805">Transcription regulation</keyword>
<evidence type="ECO:0000256" key="2">
    <source>
        <dbReference type="ARBA" id="ARBA00023163"/>
    </source>
</evidence>
<dbReference type="Gene3D" id="1.10.10.1320">
    <property type="entry name" value="Anti-sigma factor, zinc-finger domain"/>
    <property type="match status" value="1"/>
</dbReference>
<keyword evidence="2" id="KW-0804">Transcription</keyword>
<evidence type="ECO:0000256" key="1">
    <source>
        <dbReference type="ARBA" id="ARBA00023015"/>
    </source>
</evidence>
<evidence type="ECO:0000256" key="3">
    <source>
        <dbReference type="SAM" id="MobiDB-lite"/>
    </source>
</evidence>
<reference evidence="6" key="1">
    <citation type="journal article" date="2019" name="Int. J. Syst. Evol. Microbiol.">
        <title>The Global Catalogue of Microorganisms (GCM) 10K type strain sequencing project: providing services to taxonomists for standard genome sequencing and annotation.</title>
        <authorList>
            <consortium name="The Broad Institute Genomics Platform"/>
            <consortium name="The Broad Institute Genome Sequencing Center for Infectious Disease"/>
            <person name="Wu L."/>
            <person name="Ma J."/>
        </authorList>
    </citation>
    <scope>NUCLEOTIDE SEQUENCE [LARGE SCALE GENOMIC DNA]</scope>
    <source>
        <strain evidence="6">CGMCC 4.1648</strain>
    </source>
</reference>
<dbReference type="Proteomes" id="UP001595829">
    <property type="component" value="Unassembled WGS sequence"/>
</dbReference>
<protein>
    <submittedName>
        <fullName evidence="5">Anti-sigma factor family protein</fullName>
    </submittedName>
</protein>
<feature type="domain" description="Putative zinc-finger" evidence="4">
    <location>
        <begin position="28"/>
        <end position="55"/>
    </location>
</feature>
<name>A0ABV9XBF9_9ACTN</name>
<keyword evidence="6" id="KW-1185">Reference proteome</keyword>
<evidence type="ECO:0000259" key="4">
    <source>
        <dbReference type="Pfam" id="PF13490"/>
    </source>
</evidence>
<feature type="compositionally biased region" description="Basic and acidic residues" evidence="3">
    <location>
        <begin position="85"/>
        <end position="102"/>
    </location>
</feature>
<feature type="region of interest" description="Disordered" evidence="3">
    <location>
        <begin position="70"/>
        <end position="108"/>
    </location>
</feature>
<dbReference type="InterPro" id="IPR027383">
    <property type="entry name" value="Znf_put"/>
</dbReference>
<dbReference type="Pfam" id="PF13490">
    <property type="entry name" value="zf-HC2"/>
    <property type="match status" value="1"/>
</dbReference>
<evidence type="ECO:0000313" key="5">
    <source>
        <dbReference type="EMBL" id="MFC5021590.1"/>
    </source>
</evidence>
<dbReference type="RefSeq" id="WP_345693542.1">
    <property type="nucleotide sequence ID" value="NZ_BAABIT010000001.1"/>
</dbReference>
<organism evidence="5 6">
    <name type="scientific">Streptomyces coeruleoprunus</name>
    <dbReference type="NCBI Taxonomy" id="285563"/>
    <lineage>
        <taxon>Bacteria</taxon>
        <taxon>Bacillati</taxon>
        <taxon>Actinomycetota</taxon>
        <taxon>Actinomycetes</taxon>
        <taxon>Kitasatosporales</taxon>
        <taxon>Streptomycetaceae</taxon>
        <taxon>Streptomyces</taxon>
    </lineage>
</organism>